<comment type="subcellular location">
    <subcellularLocation>
        <location evidence="1">Cell membrane</location>
        <topology evidence="1">Multi-pass membrane protein</topology>
    </subcellularLocation>
</comment>
<keyword evidence="2" id="KW-1003">Cell membrane</keyword>
<feature type="domain" description="Histidine kinase" evidence="10">
    <location>
        <begin position="317"/>
        <end position="518"/>
    </location>
</feature>
<dbReference type="SUPFAM" id="SSF55874">
    <property type="entry name" value="ATPase domain of HSP90 chaperone/DNA topoisomerase II/histidine kinase"/>
    <property type="match status" value="1"/>
</dbReference>
<dbReference type="NCBIfam" id="NF008649">
    <property type="entry name" value="PRK11644.1"/>
    <property type="match status" value="1"/>
</dbReference>
<keyword evidence="5 11" id="KW-0418">Kinase</keyword>
<dbReference type="Pfam" id="PF02518">
    <property type="entry name" value="HATPase_c"/>
    <property type="match status" value="1"/>
</dbReference>
<gene>
    <name evidence="11" type="primary">comP</name>
    <name evidence="11" type="ORF">CZ814_00448</name>
</gene>
<accession>A0A1T4M510</accession>
<proteinExistence type="predicted"/>
<keyword evidence="8 9" id="KW-0472">Membrane</keyword>
<name>A0A1T4M510_9GAMM</name>
<dbReference type="CDD" id="cd16917">
    <property type="entry name" value="HATPase_UhpB-NarQ-NarX-like"/>
    <property type="match status" value="1"/>
</dbReference>
<dbReference type="Gene3D" id="1.20.5.1930">
    <property type="match status" value="1"/>
</dbReference>
<evidence type="ECO:0000256" key="2">
    <source>
        <dbReference type="ARBA" id="ARBA00022475"/>
    </source>
</evidence>
<organism evidence="11 12">
    <name type="scientific">Photobacterium toruni</name>
    <dbReference type="NCBI Taxonomy" id="1935446"/>
    <lineage>
        <taxon>Bacteria</taxon>
        <taxon>Pseudomonadati</taxon>
        <taxon>Pseudomonadota</taxon>
        <taxon>Gammaproteobacteria</taxon>
        <taxon>Vibrionales</taxon>
        <taxon>Vibrionaceae</taxon>
        <taxon>Photobacterium</taxon>
    </lineage>
</organism>
<dbReference type="Gene3D" id="3.30.565.10">
    <property type="entry name" value="Histidine kinase-like ATPase, C-terminal domain"/>
    <property type="match status" value="1"/>
</dbReference>
<dbReference type="RefSeq" id="WP_080173238.1">
    <property type="nucleotide sequence ID" value="NZ_AP024854.1"/>
</dbReference>
<evidence type="ECO:0000256" key="4">
    <source>
        <dbReference type="ARBA" id="ARBA00022692"/>
    </source>
</evidence>
<dbReference type="Pfam" id="PF05231">
    <property type="entry name" value="MASE1"/>
    <property type="match status" value="1"/>
</dbReference>
<dbReference type="InterPro" id="IPR007895">
    <property type="entry name" value="MASE1"/>
</dbReference>
<protein>
    <submittedName>
        <fullName evidence="11">Sensor histidine kinase ComP</fullName>
        <ecNumber evidence="11">2.7.13.3</ecNumber>
    </submittedName>
</protein>
<keyword evidence="4 9" id="KW-0812">Transmembrane</keyword>
<dbReference type="PANTHER" id="PTHR24421:SF58">
    <property type="entry name" value="SIGNAL TRANSDUCTION HISTIDINE-PROTEIN KINASE_PHOSPHATASE UHPB"/>
    <property type="match status" value="1"/>
</dbReference>
<dbReference type="EC" id="2.7.13.3" evidence="11"/>
<dbReference type="SMART" id="SM00387">
    <property type="entry name" value="HATPase_c"/>
    <property type="match status" value="1"/>
</dbReference>
<dbReference type="PROSITE" id="PS50109">
    <property type="entry name" value="HIS_KIN"/>
    <property type="match status" value="1"/>
</dbReference>
<evidence type="ECO:0000256" key="7">
    <source>
        <dbReference type="ARBA" id="ARBA00023012"/>
    </source>
</evidence>
<dbReference type="GO" id="GO:0000155">
    <property type="term" value="F:phosphorelay sensor kinase activity"/>
    <property type="evidence" value="ECO:0007669"/>
    <property type="project" value="InterPro"/>
</dbReference>
<keyword evidence="6 9" id="KW-1133">Transmembrane helix</keyword>
<dbReference type="InterPro" id="IPR011712">
    <property type="entry name" value="Sig_transdc_His_kin_sub3_dim/P"/>
</dbReference>
<reference evidence="11 12" key="1">
    <citation type="submission" date="2017-02" db="EMBL/GenBank/DDBJ databases">
        <authorList>
            <person name="Peterson S.W."/>
        </authorList>
    </citation>
    <scope>NUCLEOTIDE SEQUENCE [LARGE SCALE GENOMIC DNA]</scope>
    <source>
        <strain evidence="11 12">CECT 9189</strain>
    </source>
</reference>
<feature type="transmembrane region" description="Helical" evidence="9">
    <location>
        <begin position="190"/>
        <end position="207"/>
    </location>
</feature>
<dbReference type="InterPro" id="IPR036890">
    <property type="entry name" value="HATPase_C_sf"/>
</dbReference>
<dbReference type="OrthoDB" id="9797605at2"/>
<feature type="transmembrane region" description="Helical" evidence="9">
    <location>
        <begin position="37"/>
        <end position="58"/>
    </location>
</feature>
<dbReference type="EMBL" id="FUWP01000001">
    <property type="protein sequence ID" value="SJZ62089.1"/>
    <property type="molecule type" value="Genomic_DNA"/>
</dbReference>
<evidence type="ECO:0000256" key="1">
    <source>
        <dbReference type="ARBA" id="ARBA00004651"/>
    </source>
</evidence>
<dbReference type="PANTHER" id="PTHR24421">
    <property type="entry name" value="NITRATE/NITRITE SENSOR PROTEIN NARX-RELATED"/>
    <property type="match status" value="1"/>
</dbReference>
<evidence type="ECO:0000256" key="9">
    <source>
        <dbReference type="SAM" id="Phobius"/>
    </source>
</evidence>
<dbReference type="GO" id="GO:0046983">
    <property type="term" value="F:protein dimerization activity"/>
    <property type="evidence" value="ECO:0007669"/>
    <property type="project" value="InterPro"/>
</dbReference>
<evidence type="ECO:0000256" key="3">
    <source>
        <dbReference type="ARBA" id="ARBA00022679"/>
    </source>
</evidence>
<feature type="transmembrane region" description="Helical" evidence="9">
    <location>
        <begin position="6"/>
        <end position="30"/>
    </location>
</feature>
<dbReference type="GO" id="GO:0005886">
    <property type="term" value="C:plasma membrane"/>
    <property type="evidence" value="ECO:0007669"/>
    <property type="project" value="UniProtKB-SubCell"/>
</dbReference>
<keyword evidence="3 11" id="KW-0808">Transferase</keyword>
<feature type="transmembrane region" description="Helical" evidence="9">
    <location>
        <begin position="78"/>
        <end position="97"/>
    </location>
</feature>
<evidence type="ECO:0000256" key="8">
    <source>
        <dbReference type="ARBA" id="ARBA00023136"/>
    </source>
</evidence>
<dbReference type="AlphaFoldDB" id="A0A1T4M510"/>
<dbReference type="Proteomes" id="UP000191116">
    <property type="component" value="Unassembled WGS sequence"/>
</dbReference>
<evidence type="ECO:0000313" key="11">
    <source>
        <dbReference type="EMBL" id="SJZ62089.1"/>
    </source>
</evidence>
<evidence type="ECO:0000256" key="6">
    <source>
        <dbReference type="ARBA" id="ARBA00022989"/>
    </source>
</evidence>
<evidence type="ECO:0000313" key="12">
    <source>
        <dbReference type="Proteomes" id="UP000191116"/>
    </source>
</evidence>
<dbReference type="InterPro" id="IPR003594">
    <property type="entry name" value="HATPase_dom"/>
</dbReference>
<dbReference type="Pfam" id="PF07730">
    <property type="entry name" value="HisKA_3"/>
    <property type="match status" value="1"/>
</dbReference>
<keyword evidence="7" id="KW-0902">Two-component regulatory system</keyword>
<dbReference type="InterPro" id="IPR050482">
    <property type="entry name" value="Sensor_HK_TwoCompSys"/>
</dbReference>
<feature type="transmembrane region" description="Helical" evidence="9">
    <location>
        <begin position="139"/>
        <end position="163"/>
    </location>
</feature>
<dbReference type="InterPro" id="IPR005467">
    <property type="entry name" value="His_kinase_dom"/>
</dbReference>
<feature type="transmembrane region" description="Helical" evidence="9">
    <location>
        <begin position="109"/>
        <end position="133"/>
    </location>
</feature>
<evidence type="ECO:0000259" key="10">
    <source>
        <dbReference type="PROSITE" id="PS50109"/>
    </source>
</evidence>
<evidence type="ECO:0000256" key="5">
    <source>
        <dbReference type="ARBA" id="ARBA00022777"/>
    </source>
</evidence>
<sequence length="518" mass="58160">MRYYILTSVGGCSFFICSWFCLWVIAFYFLGDPALAILFFPFALRLGITLHTATRYWFVIYSAEWGLIFLLAKALNDLPWWPILIASSLSWPILLVARRYYYGEQWRQLFVMAIAIIATAIVNGVLVIGFGTIVKIPLLPIGMIFLISITGGLMLVPTCYLVWSFLFNRSWIPLTVALISRPLELRHRDLFLYVLLFLTNILLQVNLPDELSRFAPFCLAIPIIVFAFRHGWQGALLGTLLNSIALIAARSNVSNMEVTDLLLSLSAQSLTGILLGLGIQHQRDLNIKLSSELGRNQVLSRQLIKTEESVRRDVARELHDEIGQNITAIRMQASILKRVEIAPVTQQCASTIEQLSLNIYDTTKGLLSRLRPKTLDDLGLAKAVEQVVCDLELEEKGIDVAMAWGHHQPLLCDTTSVTLYRICQEALNNIAKYSHATEVIIELQIDQQIRLQIEDNGVGFKAEDAFKGFGLRGIRERVEILGGQCSIVSRYSDSSQENMSQKQVTNTGTTLVIILPLA</sequence>